<keyword evidence="1" id="KW-1133">Transmembrane helix</keyword>
<evidence type="ECO:0000313" key="3">
    <source>
        <dbReference type="Proteomes" id="UP000306102"/>
    </source>
</evidence>
<name>A0A4S4CZK5_CAMSN</name>
<evidence type="ECO:0000313" key="2">
    <source>
        <dbReference type="EMBL" id="THF94923.1"/>
    </source>
</evidence>
<dbReference type="Proteomes" id="UP000306102">
    <property type="component" value="Unassembled WGS sequence"/>
</dbReference>
<comment type="caution">
    <text evidence="2">The sequence shown here is derived from an EMBL/GenBank/DDBJ whole genome shotgun (WGS) entry which is preliminary data.</text>
</comment>
<proteinExistence type="predicted"/>
<gene>
    <name evidence="2" type="ORF">TEA_010765</name>
</gene>
<accession>A0A4S4CZK5</accession>
<organism evidence="2 3">
    <name type="scientific">Camellia sinensis var. sinensis</name>
    <name type="common">China tea</name>
    <dbReference type="NCBI Taxonomy" id="542762"/>
    <lineage>
        <taxon>Eukaryota</taxon>
        <taxon>Viridiplantae</taxon>
        <taxon>Streptophyta</taxon>
        <taxon>Embryophyta</taxon>
        <taxon>Tracheophyta</taxon>
        <taxon>Spermatophyta</taxon>
        <taxon>Magnoliopsida</taxon>
        <taxon>eudicotyledons</taxon>
        <taxon>Gunneridae</taxon>
        <taxon>Pentapetalae</taxon>
        <taxon>asterids</taxon>
        <taxon>Ericales</taxon>
        <taxon>Theaceae</taxon>
        <taxon>Camellia</taxon>
    </lineage>
</organism>
<keyword evidence="3" id="KW-1185">Reference proteome</keyword>
<feature type="transmembrane region" description="Helical" evidence="1">
    <location>
        <begin position="118"/>
        <end position="138"/>
    </location>
</feature>
<evidence type="ECO:0000256" key="1">
    <source>
        <dbReference type="SAM" id="Phobius"/>
    </source>
</evidence>
<keyword evidence="1" id="KW-0812">Transmembrane</keyword>
<protein>
    <submittedName>
        <fullName evidence="2">Uncharacterized protein</fullName>
    </submittedName>
</protein>
<dbReference type="AlphaFoldDB" id="A0A4S4CZK5"/>
<reference evidence="2 3" key="1">
    <citation type="journal article" date="2018" name="Proc. Natl. Acad. Sci. U.S.A.">
        <title>Draft genome sequence of Camellia sinensis var. sinensis provides insights into the evolution of the tea genome and tea quality.</title>
        <authorList>
            <person name="Wei C."/>
            <person name="Yang H."/>
            <person name="Wang S."/>
            <person name="Zhao J."/>
            <person name="Liu C."/>
            <person name="Gao L."/>
            <person name="Xia E."/>
            <person name="Lu Y."/>
            <person name="Tai Y."/>
            <person name="She G."/>
            <person name="Sun J."/>
            <person name="Cao H."/>
            <person name="Tong W."/>
            <person name="Gao Q."/>
            <person name="Li Y."/>
            <person name="Deng W."/>
            <person name="Jiang X."/>
            <person name="Wang W."/>
            <person name="Chen Q."/>
            <person name="Zhang S."/>
            <person name="Li H."/>
            <person name="Wu J."/>
            <person name="Wang P."/>
            <person name="Li P."/>
            <person name="Shi C."/>
            <person name="Zheng F."/>
            <person name="Jian J."/>
            <person name="Huang B."/>
            <person name="Shan D."/>
            <person name="Shi M."/>
            <person name="Fang C."/>
            <person name="Yue Y."/>
            <person name="Li F."/>
            <person name="Li D."/>
            <person name="Wei S."/>
            <person name="Han B."/>
            <person name="Jiang C."/>
            <person name="Yin Y."/>
            <person name="Xia T."/>
            <person name="Zhang Z."/>
            <person name="Bennetzen J.L."/>
            <person name="Zhao S."/>
            <person name="Wan X."/>
        </authorList>
    </citation>
    <scope>NUCLEOTIDE SEQUENCE [LARGE SCALE GENOMIC DNA]</scope>
    <source>
        <strain evidence="3">cv. Shuchazao</strain>
        <tissue evidence="2">Leaf</tissue>
    </source>
</reference>
<dbReference type="EMBL" id="SDRB02013421">
    <property type="protein sequence ID" value="THF94923.1"/>
    <property type="molecule type" value="Genomic_DNA"/>
</dbReference>
<sequence length="244" mass="27753">MKNTRRRASSRCVAVTGGLRSEEMLLKKTAPFLFAVAKVKRCKKGQNLEKEMGVVFTTHNLLQHQSAAIATPRLSPTIEEEDQQTAKTQCNIDTHPRSSLPTLNSLNQRMEKLGHQRLTCLLVAWLTLLVQIFFIHAADCSQHNGLYRSSENINQQILFDIDPFGQHLGIGSEDLTFPLPTCKTADLSTHVSERREKNLFLQSLYKEEQEKSYMTNDNNNGKHAFHSDIQDKDIVEALENEVQY</sequence>
<keyword evidence="1" id="KW-0472">Membrane</keyword>